<organism evidence="3 4">
    <name type="scientific">Mytilus galloprovincialis</name>
    <name type="common">Mediterranean mussel</name>
    <dbReference type="NCBI Taxonomy" id="29158"/>
    <lineage>
        <taxon>Eukaryota</taxon>
        <taxon>Metazoa</taxon>
        <taxon>Spiralia</taxon>
        <taxon>Lophotrochozoa</taxon>
        <taxon>Mollusca</taxon>
        <taxon>Bivalvia</taxon>
        <taxon>Autobranchia</taxon>
        <taxon>Pteriomorphia</taxon>
        <taxon>Mytilida</taxon>
        <taxon>Mytiloidea</taxon>
        <taxon>Mytilidae</taxon>
        <taxon>Mytilinae</taxon>
        <taxon>Mytilus</taxon>
    </lineage>
</organism>
<dbReference type="PANTHER" id="PTHR11119">
    <property type="entry name" value="XANTHINE-URACIL / VITAMIN C PERMEASE FAMILY MEMBER"/>
    <property type="match status" value="1"/>
</dbReference>
<sequence>MSNVQYIDINSSRNLSIIGIAIMIGLMIPFWASNNVASIKTGIQELDRFLEMVLSNPNLSGGFTACFLDNTVPGTLKERGLVGWATGGIEEECGEPMGETEDSAEVYEIPAITRLLERISFTRFIPFSPTFRRQKQQ</sequence>
<feature type="transmembrane region" description="Helical" evidence="2">
    <location>
        <begin position="12"/>
        <end position="32"/>
    </location>
</feature>
<dbReference type="Proteomes" id="UP000266721">
    <property type="component" value="Unassembled WGS sequence"/>
</dbReference>
<comment type="caution">
    <text evidence="3">The sequence shown here is derived from an EMBL/GenBank/DDBJ whole genome shotgun (WGS) entry which is preliminary data.</text>
</comment>
<accession>A0A3L5TT40</accession>
<keyword evidence="2" id="KW-1133">Transmembrane helix</keyword>
<keyword evidence="2" id="KW-0812">Transmembrane</keyword>
<dbReference type="AlphaFoldDB" id="A0A3L5TT40"/>
<gene>
    <name evidence="3" type="ORF">AM593_09026</name>
</gene>
<name>A0A3L5TT40_MYTGA</name>
<keyword evidence="2" id="KW-0472">Membrane</keyword>
<reference evidence="3 4" key="1">
    <citation type="journal article" date="2016" name="PLoS ONE">
        <title>A First Insight into the Genome of the Filter-Feeder Mussel Mytilus galloprovincialis.</title>
        <authorList>
            <person name="Murgarella M."/>
            <person name="Puiu D."/>
            <person name="Novoa B."/>
            <person name="Figueras A."/>
            <person name="Posada D."/>
            <person name="Canchaya C."/>
        </authorList>
    </citation>
    <scope>NUCLEOTIDE SEQUENCE [LARGE SCALE GENOMIC DNA]</scope>
    <source>
        <tissue evidence="3">Muscle</tissue>
    </source>
</reference>
<protein>
    <submittedName>
        <fullName evidence="3">Uncharacterized protein</fullName>
    </submittedName>
</protein>
<comment type="similarity">
    <text evidence="1">Belongs to the nucleobase:cation symporter-2 (NCS2) (TC 2.A.40) family.</text>
</comment>
<evidence type="ECO:0000256" key="1">
    <source>
        <dbReference type="ARBA" id="ARBA00008821"/>
    </source>
</evidence>
<dbReference type="EMBL" id="KV584965">
    <property type="protein sequence ID" value="OPL33079.1"/>
    <property type="molecule type" value="Genomic_DNA"/>
</dbReference>
<evidence type="ECO:0000313" key="4">
    <source>
        <dbReference type="Proteomes" id="UP000266721"/>
    </source>
</evidence>
<proteinExistence type="inferred from homology"/>
<keyword evidence="4" id="KW-1185">Reference proteome</keyword>
<evidence type="ECO:0000256" key="2">
    <source>
        <dbReference type="SAM" id="Phobius"/>
    </source>
</evidence>
<feature type="non-terminal residue" evidence="3">
    <location>
        <position position="1"/>
    </location>
</feature>
<evidence type="ECO:0000313" key="3">
    <source>
        <dbReference type="EMBL" id="OPL33079.1"/>
    </source>
</evidence>